<dbReference type="InterPro" id="IPR000887">
    <property type="entry name" value="Aldlse_KDPG_KHG"/>
</dbReference>
<evidence type="ECO:0000313" key="6">
    <source>
        <dbReference type="EMBL" id="MBC5689983.1"/>
    </source>
</evidence>
<evidence type="ECO:0000256" key="3">
    <source>
        <dbReference type="ARBA" id="ARBA00011233"/>
    </source>
</evidence>
<evidence type="ECO:0000313" key="7">
    <source>
        <dbReference type="Proteomes" id="UP000652477"/>
    </source>
</evidence>
<dbReference type="Pfam" id="PF01081">
    <property type="entry name" value="Aldolase"/>
    <property type="match status" value="1"/>
</dbReference>
<dbReference type="SUPFAM" id="SSF51569">
    <property type="entry name" value="Aldolase"/>
    <property type="match status" value="1"/>
</dbReference>
<organism evidence="6 7">
    <name type="scientific">Mediterraneibacter hominis</name>
    <dbReference type="NCBI Taxonomy" id="2763054"/>
    <lineage>
        <taxon>Bacteria</taxon>
        <taxon>Bacillati</taxon>
        <taxon>Bacillota</taxon>
        <taxon>Clostridia</taxon>
        <taxon>Lachnospirales</taxon>
        <taxon>Lachnospiraceae</taxon>
        <taxon>Mediterraneibacter</taxon>
    </lineage>
</organism>
<dbReference type="NCBIfam" id="TIGR01182">
    <property type="entry name" value="eda"/>
    <property type="match status" value="1"/>
</dbReference>
<comment type="subunit">
    <text evidence="3">Homotrimer.</text>
</comment>
<evidence type="ECO:0000256" key="2">
    <source>
        <dbReference type="ARBA" id="ARBA00006906"/>
    </source>
</evidence>
<dbReference type="Proteomes" id="UP000652477">
    <property type="component" value="Unassembled WGS sequence"/>
</dbReference>
<protein>
    <submittedName>
        <fullName evidence="6">Bifunctional 4-hydroxy-2-oxoglutarate aldolase/2-dehydro-3-deoxy-phosphogluconate aldolase</fullName>
    </submittedName>
</protein>
<accession>A0A923LJH1</accession>
<sequence length="215" mass="23875">MLERADFREILKVNPLLAILRNVEDGKLEQYVQTVMDGGVSFFEVALNSKNALGQIRKLKERFQNDILVGAGTVITEELAKNAMEAGADFLLSPSTDIQVLKYCDENQIAFLPGAMTPSEVTTCMSYGYRDIKLFPAGEMPMSYVKSLKGPLDGTEYVAIGGVNEENIQEFFKNGYIGVGLGSNMMPKDIVEREEWNVGTEYVRELVRKIGGVRS</sequence>
<dbReference type="PANTHER" id="PTHR30246">
    <property type="entry name" value="2-KETO-3-DEOXY-6-PHOSPHOGLUCONATE ALDOLASE"/>
    <property type="match status" value="1"/>
</dbReference>
<keyword evidence="4" id="KW-0456">Lyase</keyword>
<reference evidence="6" key="1">
    <citation type="submission" date="2020-08" db="EMBL/GenBank/DDBJ databases">
        <title>Genome public.</title>
        <authorList>
            <person name="Liu C."/>
            <person name="Sun Q."/>
        </authorList>
    </citation>
    <scope>NUCLEOTIDE SEQUENCE</scope>
    <source>
        <strain evidence="6">NSJ-55</strain>
    </source>
</reference>
<dbReference type="RefSeq" id="WP_186876644.1">
    <property type="nucleotide sequence ID" value="NZ_JACOPF010000003.1"/>
</dbReference>
<comment type="similarity">
    <text evidence="2">Belongs to the KHG/KDPG aldolase family.</text>
</comment>
<comment type="pathway">
    <text evidence="1">Carbohydrate acid metabolism.</text>
</comment>
<dbReference type="Gene3D" id="3.20.20.70">
    <property type="entry name" value="Aldolase class I"/>
    <property type="match status" value="1"/>
</dbReference>
<dbReference type="InterPro" id="IPR013785">
    <property type="entry name" value="Aldolase_TIM"/>
</dbReference>
<dbReference type="AlphaFoldDB" id="A0A923LJH1"/>
<dbReference type="EMBL" id="JACOPF010000003">
    <property type="protein sequence ID" value="MBC5689983.1"/>
    <property type="molecule type" value="Genomic_DNA"/>
</dbReference>
<comment type="caution">
    <text evidence="6">The sequence shown here is derived from an EMBL/GenBank/DDBJ whole genome shotgun (WGS) entry which is preliminary data.</text>
</comment>
<evidence type="ECO:0000256" key="1">
    <source>
        <dbReference type="ARBA" id="ARBA00004761"/>
    </source>
</evidence>
<gene>
    <name evidence="6" type="ORF">H8S37_13785</name>
</gene>
<dbReference type="CDD" id="cd00452">
    <property type="entry name" value="KDPG_aldolase"/>
    <property type="match status" value="1"/>
</dbReference>
<proteinExistence type="inferred from homology"/>
<evidence type="ECO:0000256" key="5">
    <source>
        <dbReference type="ARBA" id="ARBA00023277"/>
    </source>
</evidence>
<dbReference type="GO" id="GO:0016829">
    <property type="term" value="F:lyase activity"/>
    <property type="evidence" value="ECO:0007669"/>
    <property type="project" value="UniProtKB-KW"/>
</dbReference>
<evidence type="ECO:0000256" key="4">
    <source>
        <dbReference type="ARBA" id="ARBA00023239"/>
    </source>
</evidence>
<keyword evidence="7" id="KW-1185">Reference proteome</keyword>
<dbReference type="PANTHER" id="PTHR30246:SF1">
    <property type="entry name" value="2-DEHYDRO-3-DEOXY-6-PHOSPHOGALACTONATE ALDOLASE-RELATED"/>
    <property type="match status" value="1"/>
</dbReference>
<keyword evidence="5" id="KW-0119">Carbohydrate metabolism</keyword>
<name>A0A923LJH1_9FIRM</name>